<dbReference type="EMBL" id="CP001349">
    <property type="protein sequence ID" value="ACL59722.1"/>
    <property type="molecule type" value="Genomic_DNA"/>
</dbReference>
<organism evidence="1 2">
    <name type="scientific">Methylobacterium nodulans (strain LMG 21967 / CNCM I-2342 / ORS 2060)</name>
    <dbReference type="NCBI Taxonomy" id="460265"/>
    <lineage>
        <taxon>Bacteria</taxon>
        <taxon>Pseudomonadati</taxon>
        <taxon>Pseudomonadota</taxon>
        <taxon>Alphaproteobacteria</taxon>
        <taxon>Hyphomicrobiales</taxon>
        <taxon>Methylobacteriaceae</taxon>
        <taxon>Methylobacterium</taxon>
    </lineage>
</organism>
<proteinExistence type="predicted"/>
<dbReference type="HOGENOM" id="CLU_182971_0_0_5"/>
<gene>
    <name evidence="1" type="ordered locus">Mnod_4862</name>
</gene>
<evidence type="ECO:0000313" key="1">
    <source>
        <dbReference type="EMBL" id="ACL59722.1"/>
    </source>
</evidence>
<name>B8IH30_METNO</name>
<sequence>MSTHPGRSADEWAGIIAEAYAAETRPPLTRHLREEVRVIVAEALREAEAADSPDAEWCERVNLVLDRSEMSLHAAVGPRLAAIDDAAGSAVMVHRSEAGRPLRPFGGQ</sequence>
<evidence type="ECO:0000313" key="2">
    <source>
        <dbReference type="Proteomes" id="UP000008207"/>
    </source>
</evidence>
<dbReference type="KEGG" id="mno:Mnod_4862"/>
<dbReference type="OrthoDB" id="7998431at2"/>
<reference evidence="1 2" key="1">
    <citation type="submission" date="2009-01" db="EMBL/GenBank/DDBJ databases">
        <title>Complete sequence of chromosome of Methylobacterium nodulans ORS 2060.</title>
        <authorList>
            <consortium name="US DOE Joint Genome Institute"/>
            <person name="Lucas S."/>
            <person name="Copeland A."/>
            <person name="Lapidus A."/>
            <person name="Glavina del Rio T."/>
            <person name="Dalin E."/>
            <person name="Tice H."/>
            <person name="Bruce D."/>
            <person name="Goodwin L."/>
            <person name="Pitluck S."/>
            <person name="Sims D."/>
            <person name="Brettin T."/>
            <person name="Detter J.C."/>
            <person name="Han C."/>
            <person name="Larimer F."/>
            <person name="Land M."/>
            <person name="Hauser L."/>
            <person name="Kyrpides N."/>
            <person name="Ivanova N."/>
            <person name="Marx C.J."/>
            <person name="Richardson P."/>
        </authorList>
    </citation>
    <scope>NUCLEOTIDE SEQUENCE [LARGE SCALE GENOMIC DNA]</scope>
    <source>
        <strain evidence="2">LMG 21967 / CNCM I-2342 / ORS 2060</strain>
    </source>
</reference>
<dbReference type="eggNOG" id="ENOG5030ZM0">
    <property type="taxonomic scope" value="Bacteria"/>
</dbReference>
<keyword evidence="2" id="KW-1185">Reference proteome</keyword>
<dbReference type="Proteomes" id="UP000008207">
    <property type="component" value="Chromosome"/>
</dbReference>
<accession>B8IH30</accession>
<dbReference type="AlphaFoldDB" id="B8IH30"/>
<protein>
    <submittedName>
        <fullName evidence="1">Uncharacterized protein</fullName>
    </submittedName>
</protein>